<protein>
    <recommendedName>
        <fullName evidence="1">AB hydrolase-1 domain-containing protein</fullName>
    </recommendedName>
</protein>
<comment type="caution">
    <text evidence="2">The sequence shown here is derived from an EMBL/GenBank/DDBJ whole genome shotgun (WGS) entry which is preliminary data.</text>
</comment>
<dbReference type="InterPro" id="IPR000073">
    <property type="entry name" value="AB_hydrolase_1"/>
</dbReference>
<feature type="domain" description="AB hydrolase-1" evidence="1">
    <location>
        <begin position="43"/>
        <end position="166"/>
    </location>
</feature>
<dbReference type="SUPFAM" id="SSF53474">
    <property type="entry name" value="alpha/beta-Hydrolases"/>
    <property type="match status" value="1"/>
</dbReference>
<reference evidence="2" key="1">
    <citation type="submission" date="2020-11" db="EMBL/GenBank/DDBJ databases">
        <authorList>
            <consortium name="DOE Joint Genome Institute"/>
            <person name="Ahrendt S."/>
            <person name="Riley R."/>
            <person name="Andreopoulos W."/>
            <person name="Labutti K."/>
            <person name="Pangilinan J."/>
            <person name="Ruiz-Duenas F.J."/>
            <person name="Barrasa J.M."/>
            <person name="Sanchez-Garcia M."/>
            <person name="Camarero S."/>
            <person name="Miyauchi S."/>
            <person name="Serrano A."/>
            <person name="Linde D."/>
            <person name="Babiker R."/>
            <person name="Drula E."/>
            <person name="Ayuso-Fernandez I."/>
            <person name="Pacheco R."/>
            <person name="Padilla G."/>
            <person name="Ferreira P."/>
            <person name="Barriuso J."/>
            <person name="Kellner H."/>
            <person name="Castanera R."/>
            <person name="Alfaro M."/>
            <person name="Ramirez L."/>
            <person name="Pisabarro A.G."/>
            <person name="Kuo A."/>
            <person name="Tritt A."/>
            <person name="Lipzen A."/>
            <person name="He G."/>
            <person name="Yan M."/>
            <person name="Ng V."/>
            <person name="Cullen D."/>
            <person name="Martin F."/>
            <person name="Rosso M.-N."/>
            <person name="Henrissat B."/>
            <person name="Hibbett D."/>
            <person name="Martinez A.T."/>
            <person name="Grigoriev I.V."/>
        </authorList>
    </citation>
    <scope>NUCLEOTIDE SEQUENCE</scope>
    <source>
        <strain evidence="2">AH 40177</strain>
    </source>
</reference>
<dbReference type="Gene3D" id="3.40.50.1820">
    <property type="entry name" value="alpha/beta hydrolase"/>
    <property type="match status" value="1"/>
</dbReference>
<organism evidence="2 3">
    <name type="scientific">Rhodocollybia butyracea</name>
    <dbReference type="NCBI Taxonomy" id="206335"/>
    <lineage>
        <taxon>Eukaryota</taxon>
        <taxon>Fungi</taxon>
        <taxon>Dikarya</taxon>
        <taxon>Basidiomycota</taxon>
        <taxon>Agaricomycotina</taxon>
        <taxon>Agaricomycetes</taxon>
        <taxon>Agaricomycetidae</taxon>
        <taxon>Agaricales</taxon>
        <taxon>Marasmiineae</taxon>
        <taxon>Omphalotaceae</taxon>
        <taxon>Rhodocollybia</taxon>
    </lineage>
</organism>
<name>A0A9P5Q7D3_9AGAR</name>
<dbReference type="AlphaFoldDB" id="A0A9P5Q7D3"/>
<evidence type="ECO:0000313" key="2">
    <source>
        <dbReference type="EMBL" id="KAF9076003.1"/>
    </source>
</evidence>
<keyword evidence="3" id="KW-1185">Reference proteome</keyword>
<dbReference type="EMBL" id="JADNRY010000008">
    <property type="protein sequence ID" value="KAF9076003.1"/>
    <property type="molecule type" value="Genomic_DNA"/>
</dbReference>
<evidence type="ECO:0000313" key="3">
    <source>
        <dbReference type="Proteomes" id="UP000772434"/>
    </source>
</evidence>
<evidence type="ECO:0000259" key="1">
    <source>
        <dbReference type="Pfam" id="PF12697"/>
    </source>
</evidence>
<dbReference type="Proteomes" id="UP000772434">
    <property type="component" value="Unassembled WGS sequence"/>
</dbReference>
<proteinExistence type="predicted"/>
<dbReference type="InterPro" id="IPR029058">
    <property type="entry name" value="AB_hydrolase_fold"/>
</dbReference>
<accession>A0A9P5Q7D3</accession>
<dbReference type="Pfam" id="PF12697">
    <property type="entry name" value="Abhydrolase_6"/>
    <property type="match status" value="1"/>
</dbReference>
<sequence length="285" mass="31848">MIHVQDKRLLLPDGRILAYADNGNTSSLTVCLYFHNVFNVGDASRLSPALHERVHLICPTAPGWGMSSPVPDSTQYASTITADISALLNHLHPDSSNLRLIICGHSFGSISAQILYGASYASFPYGYCIAGLILLDPLSPPQCHKDYWRFLSWQSYFLTGPPSRLLPFNFFGLLAKFAIKGKFQNEASAENFVRTTLLVMPTEEDETEEIAQWKADKGMADGQYEREVARNAVYSVALTWQGFLEIPQIYHSGWAGFALIYWTKNIPGLQLPSLHLTTMGLRMRE</sequence>
<gene>
    <name evidence="2" type="ORF">BDP27DRAFT_1415153</name>
</gene>
<dbReference type="OrthoDB" id="294702at2759"/>